<comment type="caution">
    <text evidence="1">The sequence shown here is derived from an EMBL/GenBank/DDBJ whole genome shotgun (WGS) entry which is preliminary data.</text>
</comment>
<name>A0AAN5CXJ8_9BILA</name>
<sequence>QPDLSYFFHNDNKNQIAAPLVIYAVNLDNEPNYDSTSGVFDATDIGEGIVQGRIVTLLSAKPFSTTINGDKDTVATIFTTGFDNADSRDQNPDNCRRVMQTRFDDVVQFQINGPIVSIYFSDFQGFLVPSGEEKVEDEP</sequence>
<gene>
    <name evidence="1" type="ORF">PMAYCL1PPCAC_23166</name>
</gene>
<organism evidence="1 2">
    <name type="scientific">Pristionchus mayeri</name>
    <dbReference type="NCBI Taxonomy" id="1317129"/>
    <lineage>
        <taxon>Eukaryota</taxon>
        <taxon>Metazoa</taxon>
        <taxon>Ecdysozoa</taxon>
        <taxon>Nematoda</taxon>
        <taxon>Chromadorea</taxon>
        <taxon>Rhabditida</taxon>
        <taxon>Rhabditina</taxon>
        <taxon>Diplogasteromorpha</taxon>
        <taxon>Diplogasteroidea</taxon>
        <taxon>Neodiplogasteridae</taxon>
        <taxon>Pristionchus</taxon>
    </lineage>
</organism>
<reference evidence="2" key="1">
    <citation type="submission" date="2022-10" db="EMBL/GenBank/DDBJ databases">
        <title>Genome assembly of Pristionchus species.</title>
        <authorList>
            <person name="Yoshida K."/>
            <person name="Sommer R.J."/>
        </authorList>
    </citation>
    <scope>NUCLEOTIDE SEQUENCE [LARGE SCALE GENOMIC DNA]</scope>
    <source>
        <strain evidence="2">RS5460</strain>
    </source>
</reference>
<keyword evidence="2" id="KW-1185">Reference proteome</keyword>
<feature type="non-terminal residue" evidence="1">
    <location>
        <position position="1"/>
    </location>
</feature>
<dbReference type="Proteomes" id="UP001328107">
    <property type="component" value="Unassembled WGS sequence"/>
</dbReference>
<dbReference type="AlphaFoldDB" id="A0AAN5CXJ8"/>
<proteinExistence type="predicted"/>
<evidence type="ECO:0000313" key="2">
    <source>
        <dbReference type="Proteomes" id="UP001328107"/>
    </source>
</evidence>
<protein>
    <submittedName>
        <fullName evidence="1">Uncharacterized protein</fullName>
    </submittedName>
</protein>
<evidence type="ECO:0000313" key="1">
    <source>
        <dbReference type="EMBL" id="GMR52971.1"/>
    </source>
</evidence>
<dbReference type="EMBL" id="BTRK01000005">
    <property type="protein sequence ID" value="GMR52971.1"/>
    <property type="molecule type" value="Genomic_DNA"/>
</dbReference>
<accession>A0AAN5CXJ8</accession>